<proteinExistence type="predicted"/>
<evidence type="ECO:0000256" key="1">
    <source>
        <dbReference type="SAM" id="MobiDB-lite"/>
    </source>
</evidence>
<accession>Q2IVK8</accession>
<feature type="compositionally biased region" description="Basic and acidic residues" evidence="1">
    <location>
        <begin position="693"/>
        <end position="702"/>
    </location>
</feature>
<organism evidence="3 4">
    <name type="scientific">Rhodopseudomonas palustris (strain HaA2)</name>
    <dbReference type="NCBI Taxonomy" id="316058"/>
    <lineage>
        <taxon>Bacteria</taxon>
        <taxon>Pseudomonadati</taxon>
        <taxon>Pseudomonadota</taxon>
        <taxon>Alphaproteobacteria</taxon>
        <taxon>Hyphomicrobiales</taxon>
        <taxon>Nitrobacteraceae</taxon>
        <taxon>Rhodopseudomonas</taxon>
    </lineage>
</organism>
<feature type="domain" description="MobA/VirD2-like nuclease" evidence="2">
    <location>
        <begin position="33"/>
        <end position="145"/>
    </location>
</feature>
<dbReference type="AlphaFoldDB" id="Q2IVK8"/>
<gene>
    <name evidence="3" type="ordered locus">RPB_3050</name>
</gene>
<dbReference type="OrthoDB" id="1826980at2"/>
<evidence type="ECO:0000313" key="3">
    <source>
        <dbReference type="EMBL" id="ABD07752.1"/>
    </source>
</evidence>
<dbReference type="KEGG" id="rpb:RPB_3050"/>
<feature type="region of interest" description="Disordered" evidence="1">
    <location>
        <begin position="675"/>
        <end position="708"/>
    </location>
</feature>
<name>Q2IVK8_RHOP2</name>
<dbReference type="Pfam" id="PF03432">
    <property type="entry name" value="Relaxase"/>
    <property type="match status" value="1"/>
</dbReference>
<dbReference type="Proteomes" id="UP000008809">
    <property type="component" value="Chromosome"/>
</dbReference>
<protein>
    <recommendedName>
        <fullName evidence="2">MobA/VirD2-like nuclease domain-containing protein</fullName>
    </recommendedName>
</protein>
<reference evidence="3 4" key="1">
    <citation type="submission" date="2006-01" db="EMBL/GenBank/DDBJ databases">
        <title>Complete sequence of Rhodopseudomonas palustris HaA2.</title>
        <authorList>
            <consortium name="US DOE Joint Genome Institute"/>
            <person name="Copeland A."/>
            <person name="Lucas S."/>
            <person name="Lapidus A."/>
            <person name="Barry K."/>
            <person name="Detter J.C."/>
            <person name="Glavina T."/>
            <person name="Hammon N."/>
            <person name="Israni S."/>
            <person name="Pitluck S."/>
            <person name="Chain P."/>
            <person name="Malfatti S."/>
            <person name="Shin M."/>
            <person name="Vergez L."/>
            <person name="Schmutz J."/>
            <person name="Larimer F."/>
            <person name="Land M."/>
            <person name="Hauser L."/>
            <person name="Pelletier D.A."/>
            <person name="Kyrpides N."/>
            <person name="Anderson I."/>
            <person name="Oda Y."/>
            <person name="Harwood C.S."/>
            <person name="Richardson P."/>
        </authorList>
    </citation>
    <scope>NUCLEOTIDE SEQUENCE [LARGE SCALE GENOMIC DNA]</scope>
    <source>
        <strain evidence="3 4">HaA2</strain>
    </source>
</reference>
<dbReference type="HOGENOM" id="CLU_389735_0_0_5"/>
<dbReference type="EMBL" id="CP000250">
    <property type="protein sequence ID" value="ABD07752.1"/>
    <property type="molecule type" value="Genomic_DNA"/>
</dbReference>
<sequence length="708" mass="76874">MIAGATRGSGGPALARHLMSRKGGQTVEVMPARGLAAEHLRDQLRELVASSAHGRTDRPVHHVHIDPPPDCSDPDAVIATFLDRYEAEFGLQNSQRAGVYHVKAGRKHAHVVWSLVRDDGSVVSLAHDHARREKVSRIVEFECGLPFTKGKHNRSAAAALLKEGRADVSDAMLAAGLLDGRRPVAHSTPRQRAQAERTAVPLDEIRTQALAAWQASDDARSFAVALHSFDFSVATGESGYVLIDRSGSVHSLNRVLAAAARAEGVEKITSAAVRSRLRGINFQNVEEAKNARSERRNTNSGDRRAGGIGAPVTAPEPPRRADRRDEPVGRAQGLVAGDRRDFGSSHERVAAARKRIRDHAAAQRIGDIDLQDLIRNKGEVMAKIRAQNFKAKILAEVAPAGFNAHAFSDDLRMIQKPTPARPAARIMMIDGGWLEYDAAGRSIRTWGPTGRAQILAAALADKLGVEPEHLAKTASVGADVDALKVTKVSEDTVNSLVLWWTARGYSATDGPDGCWVTAGYARIRDTGDQLEIHGGLTVKVIDATILKAKEAWGGGVYLDGDWTQDEQDKLWIAAQRAGVKVENCQPSLSIQDAWQREQAASAKSIKTICAARSAIAEATDVRDAAAGDLEAMHRLPQPLQAFVVSHLDDDQRRHLSGQSVADITAALPRFRDLGQSELEEYERTGRTFTPPKPRRDDRDRNAAHTYSQ</sequence>
<keyword evidence="4" id="KW-1185">Reference proteome</keyword>
<evidence type="ECO:0000313" key="4">
    <source>
        <dbReference type="Proteomes" id="UP000008809"/>
    </source>
</evidence>
<feature type="compositionally biased region" description="Basic and acidic residues" evidence="1">
    <location>
        <begin position="287"/>
        <end position="305"/>
    </location>
</feature>
<feature type="region of interest" description="Disordered" evidence="1">
    <location>
        <begin position="287"/>
        <end position="330"/>
    </location>
</feature>
<dbReference type="STRING" id="316058.RPB_3050"/>
<dbReference type="InterPro" id="IPR005094">
    <property type="entry name" value="Endonuclease_MobA/VirD2"/>
</dbReference>
<feature type="compositionally biased region" description="Basic and acidic residues" evidence="1">
    <location>
        <begin position="317"/>
        <end position="328"/>
    </location>
</feature>
<dbReference type="eggNOG" id="COG0612">
    <property type="taxonomic scope" value="Bacteria"/>
</dbReference>
<evidence type="ECO:0000259" key="2">
    <source>
        <dbReference type="Pfam" id="PF03432"/>
    </source>
</evidence>